<dbReference type="Proteomes" id="UP000018208">
    <property type="component" value="Unassembled WGS sequence"/>
</dbReference>
<dbReference type="AlphaFoldDB" id="V6LWE6"/>
<comment type="similarity">
    <text evidence="1">Belongs to the peptidase C1 family.</text>
</comment>
<dbReference type="MEROPS" id="C01.094"/>
<accession>V6LWE6</accession>
<dbReference type="InterPro" id="IPR000668">
    <property type="entry name" value="Peptidase_C1A_C"/>
</dbReference>
<feature type="domain" description="Peptidase C1A papain C-terminal" evidence="3">
    <location>
        <begin position="55"/>
        <end position="275"/>
    </location>
</feature>
<dbReference type="InterPro" id="IPR038765">
    <property type="entry name" value="Papain-like_cys_pep_sf"/>
</dbReference>
<dbReference type="OrthoDB" id="190265at2759"/>
<evidence type="ECO:0000313" key="4">
    <source>
        <dbReference type="EMBL" id="EST48952.1"/>
    </source>
</evidence>
<dbReference type="EMBL" id="AUWU02000007">
    <property type="protein sequence ID" value="KAH0570919.1"/>
    <property type="molecule type" value="Genomic_DNA"/>
</dbReference>
<evidence type="ECO:0000256" key="1">
    <source>
        <dbReference type="ARBA" id="ARBA00008455"/>
    </source>
</evidence>
<gene>
    <name evidence="4" type="ORF">SS50377_10796</name>
    <name evidence="5" type="ORF">SS50377_27212</name>
</gene>
<dbReference type="PROSITE" id="PS00139">
    <property type="entry name" value="THIOL_PROTEASE_CYS"/>
    <property type="match status" value="1"/>
</dbReference>
<dbReference type="PRINTS" id="PR00705">
    <property type="entry name" value="PAPAIN"/>
</dbReference>
<dbReference type="InterPro" id="IPR025661">
    <property type="entry name" value="Pept_asp_AS"/>
</dbReference>
<dbReference type="GO" id="GO:0008234">
    <property type="term" value="F:cysteine-type peptidase activity"/>
    <property type="evidence" value="ECO:0007669"/>
    <property type="project" value="InterPro"/>
</dbReference>
<dbReference type="Pfam" id="PF00112">
    <property type="entry name" value="Peptidase_C1"/>
    <property type="match status" value="1"/>
</dbReference>
<dbReference type="SUPFAM" id="SSF54001">
    <property type="entry name" value="Cysteine proteinases"/>
    <property type="match status" value="1"/>
</dbReference>
<evidence type="ECO:0000259" key="3">
    <source>
        <dbReference type="SMART" id="SM00645"/>
    </source>
</evidence>
<dbReference type="PANTHER" id="PTHR12411">
    <property type="entry name" value="CYSTEINE PROTEASE FAMILY C1-RELATED"/>
    <property type="match status" value="1"/>
</dbReference>
<dbReference type="InterPro" id="IPR025660">
    <property type="entry name" value="Pept_his_AS"/>
</dbReference>
<evidence type="ECO:0000313" key="6">
    <source>
        <dbReference type="Proteomes" id="UP000018208"/>
    </source>
</evidence>
<organism evidence="4">
    <name type="scientific">Spironucleus salmonicida</name>
    <dbReference type="NCBI Taxonomy" id="348837"/>
    <lineage>
        <taxon>Eukaryota</taxon>
        <taxon>Metamonada</taxon>
        <taxon>Diplomonadida</taxon>
        <taxon>Hexamitidae</taxon>
        <taxon>Hexamitinae</taxon>
        <taxon>Spironucleus</taxon>
    </lineage>
</organism>
<protein>
    <submittedName>
        <fullName evidence="4">Cathepsin B</fullName>
    </submittedName>
</protein>
<keyword evidence="6" id="KW-1185">Reference proteome</keyword>
<dbReference type="InterPro" id="IPR013128">
    <property type="entry name" value="Peptidase_C1A"/>
</dbReference>
<dbReference type="InterPro" id="IPR000169">
    <property type="entry name" value="Pept_cys_AS"/>
</dbReference>
<dbReference type="SMART" id="SM00645">
    <property type="entry name" value="Pept_C1"/>
    <property type="match status" value="1"/>
</dbReference>
<reference evidence="4 5" key="1">
    <citation type="journal article" date="2014" name="PLoS Genet.">
        <title>The Genome of Spironucleus salmonicida Highlights a Fish Pathogen Adapted to Fluctuating Environments.</title>
        <authorList>
            <person name="Xu F."/>
            <person name="Jerlstrom-Hultqvist J."/>
            <person name="Einarsson E."/>
            <person name="Astvaldsson A."/>
            <person name="Svard S.G."/>
            <person name="Andersson J.O."/>
        </authorList>
    </citation>
    <scope>NUCLEOTIDE SEQUENCE</scope>
    <source>
        <strain evidence="5">ATCC 50377</strain>
    </source>
</reference>
<reference evidence="5" key="2">
    <citation type="submission" date="2020-12" db="EMBL/GenBank/DDBJ databases">
        <title>New Spironucleus salmonicida genome in near-complete chromosomes.</title>
        <authorList>
            <person name="Xu F."/>
            <person name="Kurt Z."/>
            <person name="Jimenez-Gonzalez A."/>
            <person name="Astvaldsson A."/>
            <person name="Andersson J.O."/>
            <person name="Svard S.G."/>
        </authorList>
    </citation>
    <scope>NUCLEOTIDE SEQUENCE</scope>
    <source>
        <strain evidence="5">ATCC 50377</strain>
    </source>
</reference>
<dbReference type="CDD" id="cd02620">
    <property type="entry name" value="Peptidase_C1A_CathepsinB"/>
    <property type="match status" value="1"/>
</dbReference>
<dbReference type="PROSITE" id="PS00640">
    <property type="entry name" value="THIOL_PROTEASE_ASN"/>
    <property type="match status" value="1"/>
</dbReference>
<evidence type="ECO:0000313" key="5">
    <source>
        <dbReference type="EMBL" id="KAH0570919.1"/>
    </source>
</evidence>
<dbReference type="VEuPathDB" id="GiardiaDB:SS50377_27212"/>
<dbReference type="PROSITE" id="PS00639">
    <property type="entry name" value="THIOL_PROTEASE_HIS"/>
    <property type="match status" value="1"/>
</dbReference>
<evidence type="ECO:0000256" key="2">
    <source>
        <dbReference type="ARBA" id="ARBA00023157"/>
    </source>
</evidence>
<dbReference type="Gene3D" id="3.90.70.10">
    <property type="entry name" value="Cysteine proteinases"/>
    <property type="match status" value="1"/>
</dbReference>
<dbReference type="EMBL" id="KI545970">
    <property type="protein sequence ID" value="EST48952.1"/>
    <property type="molecule type" value="Genomic_DNA"/>
</dbReference>
<dbReference type="GO" id="GO:0006508">
    <property type="term" value="P:proteolysis"/>
    <property type="evidence" value="ECO:0007669"/>
    <property type="project" value="InterPro"/>
</dbReference>
<keyword evidence="2" id="KW-1015">Disulfide bond</keyword>
<sequence length="277" mass="30208">MLLTLADAMLRELQAHSGLRWVPGAPTVRRPLLPRPHAGPAPERYAAFVPSDGALPLEHLWPALRPECSGPDTVRDQGSCGSCWAFSAVDQLADNRCIAGAARTALSEQYVVSCNTQGQEGCNGGWLLLAQQFLVRTGTVADACAPYTSGRSGATGKCPRRCEDRSPLRFHRGAAFEYVCQSERSIMEALLRGTVQTAFTVYGDFDYYHSGVYQHVSGGVEGSHAVMLVGWGVENDTPYWLLKNSWGSTWGEGGYFKMIRGVNECNVEDVCFLIVPE</sequence>
<name>V6LWE6_9EUKA</name>
<proteinExistence type="inferred from homology"/>